<dbReference type="EMBL" id="MF001358">
    <property type="protein sequence ID" value="ASZ76681.1"/>
    <property type="molecule type" value="Genomic_DNA"/>
</dbReference>
<accession>A0A249XXI2</accession>
<protein>
    <recommendedName>
        <fullName evidence="3">Phage protein</fullName>
    </recommendedName>
</protein>
<evidence type="ECO:0000313" key="1">
    <source>
        <dbReference type="EMBL" id="ASZ76681.1"/>
    </source>
</evidence>
<reference evidence="1 2" key="1">
    <citation type="submission" date="2017-04" db="EMBL/GenBank/DDBJ databases">
        <title>Complete Genome Sequence of Lytic Bacteriophage EF1 Infecting Enterococcus faecalis Isolates.</title>
        <authorList>
            <person name="Kim D."/>
            <person name="Kim Y.J."/>
            <person name="Han B.K."/>
            <person name="Kim H."/>
        </authorList>
    </citation>
    <scope>NUCLEOTIDE SEQUENCE [LARGE SCALE GENOMIC DNA]</scope>
</reference>
<organism evidence="1 2">
    <name type="scientific">Enterococcus phage EF1</name>
    <dbReference type="NCBI Taxonomy" id="2025813"/>
    <lineage>
        <taxon>Viruses</taxon>
        <taxon>Duplodnaviria</taxon>
        <taxon>Heunggongvirae</taxon>
        <taxon>Uroviricota</taxon>
        <taxon>Caudoviricetes</taxon>
    </lineage>
</organism>
<dbReference type="Pfam" id="PF19791">
    <property type="entry name" value="DUF6275"/>
    <property type="match status" value="1"/>
</dbReference>
<name>A0A249XXI2_9CAUD</name>
<sequence length="86" mass="10011">MTHELFVKAAKKLVLDYSNENLEGDYTLEDVYIVWSTKVLQNSKLLLSTAISDGMYYEVTLNGDKEEIYLDAYKKQKNIHFNVEDL</sequence>
<dbReference type="InterPro" id="IPR046242">
    <property type="entry name" value="DUF6275"/>
</dbReference>
<evidence type="ECO:0008006" key="3">
    <source>
        <dbReference type="Google" id="ProtNLM"/>
    </source>
</evidence>
<keyword evidence="2" id="KW-1185">Reference proteome</keyword>
<proteinExistence type="predicted"/>
<evidence type="ECO:0000313" key="2">
    <source>
        <dbReference type="Proteomes" id="UP000260005"/>
    </source>
</evidence>
<dbReference type="Proteomes" id="UP000260005">
    <property type="component" value="Segment"/>
</dbReference>